<evidence type="ECO:0000313" key="6">
    <source>
        <dbReference type="Proteomes" id="UP000193334"/>
    </source>
</evidence>
<proteinExistence type="inferred from homology"/>
<keyword evidence="1 5" id="KW-0645">Protease</keyword>
<dbReference type="InterPro" id="IPR001539">
    <property type="entry name" value="Peptidase_U32"/>
</dbReference>
<keyword evidence="2 5" id="KW-0378">Hydrolase</keyword>
<protein>
    <submittedName>
        <fullName evidence="5">Putative protease YhbU</fullName>
        <ecNumber evidence="5">3.4.-.-</ecNumber>
    </submittedName>
</protein>
<dbReference type="PANTHER" id="PTHR30217:SF6">
    <property type="entry name" value="TRNA HYDROXYLATION PROTEIN P"/>
    <property type="match status" value="1"/>
</dbReference>
<evidence type="ECO:0000256" key="2">
    <source>
        <dbReference type="ARBA" id="ARBA00022801"/>
    </source>
</evidence>
<dbReference type="EMBL" id="CP021023">
    <property type="protein sequence ID" value="ARN57948.1"/>
    <property type="molecule type" value="Genomic_DNA"/>
</dbReference>
<sequence>MAQSSNPPELLAPAGNLEKLKWAVQYGADAVYFGSEYSLRNFAGNFSLHQAEQGINYLHQHGKKAYITLNIYPFSDEYEKILALASSFDDMNADALIVADLGVFMILRRAGIKAALHISTQANTLSSQTAIEYAELGASRVNLARELSLEQIMAIQQAVSGRIQTEVFIHGAVCFSYSGRCAISDYLTGRRANRGECTHPCRWKYHLMEEERPGEYHPVFEDDRGLYFFNSKDLALFEYIPALAEIGVDSLKIEGRMKSVHYIGSVVSMYRRILDGEHISSEEAFKLLSRVKNRGYSRGFIDGPAEVQDYQLEDNHSAGNTVFAANVTEYSRPDDCWIRVRNKIFAGERLEVLLPSGRLSETTLPNPLTDQKGESHEFANNEQIIRLTSPLPEFSILRRVSE</sequence>
<evidence type="ECO:0000313" key="5">
    <source>
        <dbReference type="EMBL" id="ARN57948.1"/>
    </source>
</evidence>
<dbReference type="GO" id="GO:0008233">
    <property type="term" value="F:peptidase activity"/>
    <property type="evidence" value="ECO:0007669"/>
    <property type="project" value="UniProtKB-KW"/>
</dbReference>
<comment type="similarity">
    <text evidence="3">Belongs to the peptidase U32 family.</text>
</comment>
<dbReference type="KEGG" id="pbp:STSP1_02374"/>
<dbReference type="InterPro" id="IPR051454">
    <property type="entry name" value="RNA/ubiquinone_mod_enzymes"/>
</dbReference>
<reference evidence="6" key="1">
    <citation type="submission" date="2017-04" db="EMBL/GenBank/DDBJ databases">
        <title>Comparative genomics and description of representatives of a novel lineage of planctomycetes thriving in anoxic sediments.</title>
        <authorList>
            <person name="Spring S."/>
            <person name="Bunk B."/>
            <person name="Sproer C."/>
        </authorList>
    </citation>
    <scope>NUCLEOTIDE SEQUENCE [LARGE SCALE GENOMIC DNA]</scope>
    <source>
        <strain evidence="6">ST-PulAB-D4</strain>
    </source>
</reference>
<dbReference type="InterPro" id="IPR032525">
    <property type="entry name" value="Peptidase_U32_C"/>
</dbReference>
<feature type="domain" description="Peptidase family U32 C-terminal" evidence="4">
    <location>
        <begin position="322"/>
        <end position="398"/>
    </location>
</feature>
<dbReference type="Pfam" id="PF01136">
    <property type="entry name" value="Peptidase_U32"/>
    <property type="match status" value="1"/>
</dbReference>
<dbReference type="Pfam" id="PF16325">
    <property type="entry name" value="Peptidase_U32_C"/>
    <property type="match status" value="1"/>
</dbReference>
<dbReference type="PANTHER" id="PTHR30217">
    <property type="entry name" value="PEPTIDASE U32 FAMILY"/>
    <property type="match status" value="1"/>
</dbReference>
<dbReference type="PROSITE" id="PS01276">
    <property type="entry name" value="PEPTIDASE_U32"/>
    <property type="match status" value="1"/>
</dbReference>
<dbReference type="Gene3D" id="2.40.30.10">
    <property type="entry name" value="Translation factors"/>
    <property type="match status" value="1"/>
</dbReference>
<dbReference type="STRING" id="1941349.STSP1_02374"/>
<dbReference type="GO" id="GO:0006508">
    <property type="term" value="P:proteolysis"/>
    <property type="evidence" value="ECO:0007669"/>
    <property type="project" value="UniProtKB-KW"/>
</dbReference>
<dbReference type="RefSeq" id="WP_085756563.1">
    <property type="nucleotide sequence ID" value="NZ_CP021023.1"/>
</dbReference>
<keyword evidence="6" id="KW-1185">Reference proteome</keyword>
<dbReference type="Proteomes" id="UP000193334">
    <property type="component" value="Chromosome"/>
</dbReference>
<organism evidence="5 6">
    <name type="scientific">Sedimentisphaera salicampi</name>
    <dbReference type="NCBI Taxonomy" id="1941349"/>
    <lineage>
        <taxon>Bacteria</taxon>
        <taxon>Pseudomonadati</taxon>
        <taxon>Planctomycetota</taxon>
        <taxon>Phycisphaerae</taxon>
        <taxon>Sedimentisphaerales</taxon>
        <taxon>Sedimentisphaeraceae</taxon>
        <taxon>Sedimentisphaera</taxon>
    </lineage>
</organism>
<evidence type="ECO:0000259" key="4">
    <source>
        <dbReference type="Pfam" id="PF16325"/>
    </source>
</evidence>
<dbReference type="EC" id="3.4.-.-" evidence="5"/>
<gene>
    <name evidence="5" type="primary">yhbU_2</name>
    <name evidence="5" type="ORF">STSP1_02374</name>
</gene>
<accession>A0A1W6LQ74</accession>
<evidence type="ECO:0000256" key="1">
    <source>
        <dbReference type="ARBA" id="ARBA00022670"/>
    </source>
</evidence>
<evidence type="ECO:0000256" key="3">
    <source>
        <dbReference type="ARBA" id="ARBA00038374"/>
    </source>
</evidence>
<dbReference type="AlphaFoldDB" id="A0A1W6LQ74"/>
<name>A0A1W6LQ74_9BACT</name>